<protein>
    <submittedName>
        <fullName evidence="1">Uncharacterized protein</fullName>
    </submittedName>
</protein>
<dbReference type="Proteomes" id="UP001066276">
    <property type="component" value="Chromosome 1_2"/>
</dbReference>
<evidence type="ECO:0000313" key="1">
    <source>
        <dbReference type="EMBL" id="KAJ1205412.1"/>
    </source>
</evidence>
<gene>
    <name evidence="1" type="ORF">NDU88_000847</name>
</gene>
<accession>A0AAV7VYQ1</accession>
<dbReference type="EMBL" id="JANPWB010000002">
    <property type="protein sequence ID" value="KAJ1205412.1"/>
    <property type="molecule type" value="Genomic_DNA"/>
</dbReference>
<proteinExistence type="predicted"/>
<organism evidence="1 2">
    <name type="scientific">Pleurodeles waltl</name>
    <name type="common">Iberian ribbed newt</name>
    <dbReference type="NCBI Taxonomy" id="8319"/>
    <lineage>
        <taxon>Eukaryota</taxon>
        <taxon>Metazoa</taxon>
        <taxon>Chordata</taxon>
        <taxon>Craniata</taxon>
        <taxon>Vertebrata</taxon>
        <taxon>Euteleostomi</taxon>
        <taxon>Amphibia</taxon>
        <taxon>Batrachia</taxon>
        <taxon>Caudata</taxon>
        <taxon>Salamandroidea</taxon>
        <taxon>Salamandridae</taxon>
        <taxon>Pleurodelinae</taxon>
        <taxon>Pleurodeles</taxon>
    </lineage>
</organism>
<reference evidence="1" key="1">
    <citation type="journal article" date="2022" name="bioRxiv">
        <title>Sequencing and chromosome-scale assembly of the giantPleurodeles waltlgenome.</title>
        <authorList>
            <person name="Brown T."/>
            <person name="Elewa A."/>
            <person name="Iarovenko S."/>
            <person name="Subramanian E."/>
            <person name="Araus A.J."/>
            <person name="Petzold A."/>
            <person name="Susuki M."/>
            <person name="Suzuki K.-i.T."/>
            <person name="Hayashi T."/>
            <person name="Toyoda A."/>
            <person name="Oliveira C."/>
            <person name="Osipova E."/>
            <person name="Leigh N.D."/>
            <person name="Simon A."/>
            <person name="Yun M.H."/>
        </authorList>
    </citation>
    <scope>NUCLEOTIDE SEQUENCE</scope>
    <source>
        <strain evidence="1">20211129_DDA</strain>
        <tissue evidence="1">Liver</tissue>
    </source>
</reference>
<comment type="caution">
    <text evidence="1">The sequence shown here is derived from an EMBL/GenBank/DDBJ whole genome shotgun (WGS) entry which is preliminary data.</text>
</comment>
<evidence type="ECO:0000313" key="2">
    <source>
        <dbReference type="Proteomes" id="UP001066276"/>
    </source>
</evidence>
<keyword evidence="2" id="KW-1185">Reference proteome</keyword>
<sequence>MLSSSCTCRNRLFRQMPVCHNTPVGFTLRGSPPCRQGKLCNNPRQGYASEQLRVWMVGHSYITGAQRWAAAQRDYGRPGMQCVQMIPAIECSLQREEKPDAMVTHPRGNDVACMRRKDLLAALVLRHTAVARLLHPADVL</sequence>
<name>A0AAV7VYQ1_PLEWA</name>
<dbReference type="AlphaFoldDB" id="A0AAV7VYQ1"/>